<dbReference type="EMBL" id="JAGKHQ010000021">
    <property type="protein sequence ID" value="KAG7475061.1"/>
    <property type="molecule type" value="Genomic_DNA"/>
</dbReference>
<protein>
    <submittedName>
        <fullName evidence="1">Uncharacterized protein</fullName>
    </submittedName>
</protein>
<dbReference type="Proteomes" id="UP000693946">
    <property type="component" value="Linkage Group LG9"/>
</dbReference>
<evidence type="ECO:0000313" key="2">
    <source>
        <dbReference type="Proteomes" id="UP000693946"/>
    </source>
</evidence>
<organism evidence="1 2">
    <name type="scientific">Solea senegalensis</name>
    <name type="common">Senegalese sole</name>
    <dbReference type="NCBI Taxonomy" id="28829"/>
    <lineage>
        <taxon>Eukaryota</taxon>
        <taxon>Metazoa</taxon>
        <taxon>Chordata</taxon>
        <taxon>Craniata</taxon>
        <taxon>Vertebrata</taxon>
        <taxon>Euteleostomi</taxon>
        <taxon>Actinopterygii</taxon>
        <taxon>Neopterygii</taxon>
        <taxon>Teleostei</taxon>
        <taxon>Neoteleostei</taxon>
        <taxon>Acanthomorphata</taxon>
        <taxon>Carangaria</taxon>
        <taxon>Pleuronectiformes</taxon>
        <taxon>Pleuronectoidei</taxon>
        <taxon>Soleidae</taxon>
        <taxon>Solea</taxon>
    </lineage>
</organism>
<evidence type="ECO:0000313" key="1">
    <source>
        <dbReference type="EMBL" id="KAG7475061.1"/>
    </source>
</evidence>
<proteinExistence type="predicted"/>
<keyword evidence="2" id="KW-1185">Reference proteome</keyword>
<comment type="caution">
    <text evidence="1">The sequence shown here is derived from an EMBL/GenBank/DDBJ whole genome shotgun (WGS) entry which is preliminary data.</text>
</comment>
<reference evidence="1 2" key="1">
    <citation type="journal article" date="2021" name="Sci. Rep.">
        <title>Chromosome anchoring in Senegalese sole (Solea senegalensis) reveals sex-associated markers and genome rearrangements in flatfish.</title>
        <authorList>
            <person name="Guerrero-Cozar I."/>
            <person name="Gomez-Garrido J."/>
            <person name="Berbel C."/>
            <person name="Martinez-Blanch J.F."/>
            <person name="Alioto T."/>
            <person name="Claros M.G."/>
            <person name="Gagnaire P.A."/>
            <person name="Manchado M."/>
        </authorList>
    </citation>
    <scope>NUCLEOTIDE SEQUENCE [LARGE SCALE GENOMIC DNA]</scope>
    <source>
        <strain evidence="1">Sse05_10M</strain>
    </source>
</reference>
<gene>
    <name evidence="1" type="ORF">JOB18_022936</name>
</gene>
<dbReference type="AlphaFoldDB" id="A0AAV6PR71"/>
<name>A0AAV6PR71_SOLSE</name>
<accession>A0AAV6PR71</accession>
<sequence length="89" mass="9751">MLAKTLTLKECGSDEVWEIMTLILSKTDSLINTGGILTGSRLLQWNVQGNWIAKGLSAIYGNPWNTAFRCGRGKDLVSSRQDCQGSTCQ</sequence>